<evidence type="ECO:0000313" key="1">
    <source>
        <dbReference type="EMBL" id="KAE9404813.1"/>
    </source>
</evidence>
<gene>
    <name evidence="1" type="ORF">BT96DRAFT_916506</name>
</gene>
<proteinExistence type="predicted"/>
<dbReference type="EMBL" id="ML769413">
    <property type="protein sequence ID" value="KAE9404813.1"/>
    <property type="molecule type" value="Genomic_DNA"/>
</dbReference>
<evidence type="ECO:0000313" key="2">
    <source>
        <dbReference type="Proteomes" id="UP000799118"/>
    </source>
</evidence>
<keyword evidence="2" id="KW-1185">Reference proteome</keyword>
<organism evidence="1 2">
    <name type="scientific">Gymnopus androsaceus JB14</name>
    <dbReference type="NCBI Taxonomy" id="1447944"/>
    <lineage>
        <taxon>Eukaryota</taxon>
        <taxon>Fungi</taxon>
        <taxon>Dikarya</taxon>
        <taxon>Basidiomycota</taxon>
        <taxon>Agaricomycotina</taxon>
        <taxon>Agaricomycetes</taxon>
        <taxon>Agaricomycetidae</taxon>
        <taxon>Agaricales</taxon>
        <taxon>Marasmiineae</taxon>
        <taxon>Omphalotaceae</taxon>
        <taxon>Gymnopus</taxon>
    </lineage>
</organism>
<protein>
    <submittedName>
        <fullName evidence="1">Uncharacterized protein</fullName>
    </submittedName>
</protein>
<reference evidence="1" key="1">
    <citation type="journal article" date="2019" name="Environ. Microbiol.">
        <title>Fungal ecological strategies reflected in gene transcription - a case study of two litter decomposers.</title>
        <authorList>
            <person name="Barbi F."/>
            <person name="Kohler A."/>
            <person name="Barry K."/>
            <person name="Baskaran P."/>
            <person name="Daum C."/>
            <person name="Fauchery L."/>
            <person name="Ihrmark K."/>
            <person name="Kuo A."/>
            <person name="LaButti K."/>
            <person name="Lipzen A."/>
            <person name="Morin E."/>
            <person name="Grigoriev I.V."/>
            <person name="Henrissat B."/>
            <person name="Lindahl B."/>
            <person name="Martin F."/>
        </authorList>
    </citation>
    <scope>NUCLEOTIDE SEQUENCE</scope>
    <source>
        <strain evidence="1">JB14</strain>
    </source>
</reference>
<dbReference type="Proteomes" id="UP000799118">
    <property type="component" value="Unassembled WGS sequence"/>
</dbReference>
<sequence length="64" mass="6816">MGSDEDVALSKPFVPPNFAAIQTTQNLPRIPPAIHHAPLFVPSPSDCILALSSFFIVPVSCANK</sequence>
<dbReference type="AlphaFoldDB" id="A0A6A4I4F0"/>
<accession>A0A6A4I4F0</accession>
<name>A0A6A4I4F0_9AGAR</name>